<dbReference type="STRING" id="686832.A0A0C2YBK1"/>
<dbReference type="SUPFAM" id="SSF81383">
    <property type="entry name" value="F-box domain"/>
    <property type="match status" value="1"/>
</dbReference>
<dbReference type="HOGENOM" id="CLU_020999_2_1_1"/>
<dbReference type="InterPro" id="IPR032675">
    <property type="entry name" value="LRR_dom_sf"/>
</dbReference>
<evidence type="ECO:0000313" key="2">
    <source>
        <dbReference type="EMBL" id="KIM47208.1"/>
    </source>
</evidence>
<organism evidence="2 3">
    <name type="scientific">Hebeloma cylindrosporum</name>
    <dbReference type="NCBI Taxonomy" id="76867"/>
    <lineage>
        <taxon>Eukaryota</taxon>
        <taxon>Fungi</taxon>
        <taxon>Dikarya</taxon>
        <taxon>Basidiomycota</taxon>
        <taxon>Agaricomycotina</taxon>
        <taxon>Agaricomycetes</taxon>
        <taxon>Agaricomycetidae</taxon>
        <taxon>Agaricales</taxon>
        <taxon>Agaricineae</taxon>
        <taxon>Hymenogastraceae</taxon>
        <taxon>Hebeloma</taxon>
    </lineage>
</organism>
<dbReference type="Proteomes" id="UP000053424">
    <property type="component" value="Unassembled WGS sequence"/>
</dbReference>
<dbReference type="Gene3D" id="3.80.10.10">
    <property type="entry name" value="Ribonuclease Inhibitor"/>
    <property type="match status" value="1"/>
</dbReference>
<keyword evidence="3" id="KW-1185">Reference proteome</keyword>
<evidence type="ECO:0000259" key="1">
    <source>
        <dbReference type="PROSITE" id="PS50181"/>
    </source>
</evidence>
<proteinExistence type="predicted"/>
<dbReference type="InterPro" id="IPR001810">
    <property type="entry name" value="F-box_dom"/>
</dbReference>
<evidence type="ECO:0000313" key="3">
    <source>
        <dbReference type="Proteomes" id="UP000053424"/>
    </source>
</evidence>
<protein>
    <recommendedName>
        <fullName evidence="1">F-box domain-containing protein</fullName>
    </recommendedName>
</protein>
<reference evidence="3" key="2">
    <citation type="submission" date="2015-01" db="EMBL/GenBank/DDBJ databases">
        <title>Evolutionary Origins and Diversification of the Mycorrhizal Mutualists.</title>
        <authorList>
            <consortium name="DOE Joint Genome Institute"/>
            <consortium name="Mycorrhizal Genomics Consortium"/>
            <person name="Kohler A."/>
            <person name="Kuo A."/>
            <person name="Nagy L.G."/>
            <person name="Floudas D."/>
            <person name="Copeland A."/>
            <person name="Barry K.W."/>
            <person name="Cichocki N."/>
            <person name="Veneault-Fourrey C."/>
            <person name="LaButti K."/>
            <person name="Lindquist E.A."/>
            <person name="Lipzen A."/>
            <person name="Lundell T."/>
            <person name="Morin E."/>
            <person name="Murat C."/>
            <person name="Riley R."/>
            <person name="Ohm R."/>
            <person name="Sun H."/>
            <person name="Tunlid A."/>
            <person name="Henrissat B."/>
            <person name="Grigoriev I.V."/>
            <person name="Hibbett D.S."/>
            <person name="Martin F."/>
        </authorList>
    </citation>
    <scope>NUCLEOTIDE SEQUENCE [LARGE SCALE GENOMIC DNA]</scope>
    <source>
        <strain evidence="3">h7</strain>
    </source>
</reference>
<dbReference type="PROSITE" id="PS50181">
    <property type="entry name" value="FBOX"/>
    <property type="match status" value="1"/>
</dbReference>
<gene>
    <name evidence="2" type="ORF">M413DRAFT_271167</name>
</gene>
<name>A0A0C2YBK1_HEBCY</name>
<dbReference type="EMBL" id="KN831770">
    <property type="protein sequence ID" value="KIM47208.1"/>
    <property type="molecule type" value="Genomic_DNA"/>
</dbReference>
<reference evidence="2 3" key="1">
    <citation type="submission" date="2014-04" db="EMBL/GenBank/DDBJ databases">
        <authorList>
            <consortium name="DOE Joint Genome Institute"/>
            <person name="Kuo A."/>
            <person name="Gay G."/>
            <person name="Dore J."/>
            <person name="Kohler A."/>
            <person name="Nagy L.G."/>
            <person name="Floudas D."/>
            <person name="Copeland A."/>
            <person name="Barry K.W."/>
            <person name="Cichocki N."/>
            <person name="Veneault-Fourrey C."/>
            <person name="LaButti K."/>
            <person name="Lindquist E.A."/>
            <person name="Lipzen A."/>
            <person name="Lundell T."/>
            <person name="Morin E."/>
            <person name="Murat C."/>
            <person name="Sun H."/>
            <person name="Tunlid A."/>
            <person name="Henrissat B."/>
            <person name="Grigoriev I.V."/>
            <person name="Hibbett D.S."/>
            <person name="Martin F."/>
            <person name="Nordberg H.P."/>
            <person name="Cantor M.N."/>
            <person name="Hua S.X."/>
        </authorList>
    </citation>
    <scope>NUCLEOTIDE SEQUENCE [LARGE SCALE GENOMIC DNA]</scope>
    <source>
        <strain evidence="3">h7</strain>
    </source>
</reference>
<feature type="domain" description="F-box" evidence="1">
    <location>
        <begin position="33"/>
        <end position="86"/>
    </location>
</feature>
<dbReference type="AlphaFoldDB" id="A0A0C2YBK1"/>
<dbReference type="OrthoDB" id="3252356at2759"/>
<dbReference type="InterPro" id="IPR036047">
    <property type="entry name" value="F-box-like_dom_sf"/>
</dbReference>
<accession>A0A0C2YBK1</accession>
<dbReference type="SUPFAM" id="SSF52058">
    <property type="entry name" value="L domain-like"/>
    <property type="match status" value="1"/>
</dbReference>
<dbReference type="Pfam" id="PF12937">
    <property type="entry name" value="F-box-like"/>
    <property type="match status" value="1"/>
</dbReference>
<dbReference type="Gene3D" id="1.20.1280.50">
    <property type="match status" value="1"/>
</dbReference>
<sequence>MKSIGRLRDFISARILRSSVISYRRSSRTSTIQMSIGRLPTEILSVIFSLIAHDPTANPVSFAAITHVCTRWRQIALANGSLWNRVVLTYPMSPHHLAYALTWLQRSASAPIDIFLDLRDPSWDWNEDTHNFRWQEMEPIMRIFLPHVHRWRRFELLTDTWAPIFTFLWYTRHVTSAPLLETVSLSRCNLYFAARGQVFQPTSLRQPIQFFRGANLERLTSVSLVGVHIQWNQPSSLRNLTVLELKFHASDVMPNLQQFTTIIEACPGLIHLAIFGWGPVLDVSSPVVGCRLRLSNLKKLSFGFLDTPYAIQLLSLFDLPLLDEFVLEDIGKVVSPLEVEDATNLLLWLSSSALVDTSPTSVTRAEGNDLSRYGPSTLPLANIHSLELHGIRLVNSAAVEYFFRRLTSLTRLTLYDDVNNVLRVLGVPIGGASQPLPLLPLLEEIRCQDMDADVLLNVVTSRASADSLLSLKKVSLEFARTSALEAGSLAHTRLVSAGIEVFGRSETSGSDSDYQMSL</sequence>